<accession>A0ABW3LWT8</accession>
<keyword evidence="2" id="KW-0347">Helicase</keyword>
<dbReference type="GO" id="GO:0004386">
    <property type="term" value="F:helicase activity"/>
    <property type="evidence" value="ECO:0007669"/>
    <property type="project" value="UniProtKB-KW"/>
</dbReference>
<comment type="caution">
    <text evidence="2">The sequence shown here is derived from an EMBL/GenBank/DDBJ whole genome shotgun (WGS) entry which is preliminary data.</text>
</comment>
<keyword evidence="3" id="KW-1185">Reference proteome</keyword>
<dbReference type="InterPro" id="IPR008571">
    <property type="entry name" value="HerA-like"/>
</dbReference>
<dbReference type="Pfam" id="PF01935">
    <property type="entry name" value="DUF87"/>
    <property type="match status" value="1"/>
</dbReference>
<dbReference type="InterPro" id="IPR002789">
    <property type="entry name" value="HerA_central"/>
</dbReference>
<proteinExistence type="predicted"/>
<dbReference type="EMBL" id="JBHTKN010000007">
    <property type="protein sequence ID" value="MFD1042900.1"/>
    <property type="molecule type" value="Genomic_DNA"/>
</dbReference>
<keyword evidence="2" id="KW-0067">ATP-binding</keyword>
<dbReference type="RefSeq" id="WP_202935560.1">
    <property type="nucleotide sequence ID" value="NZ_JBHTKN010000007.1"/>
</dbReference>
<evidence type="ECO:0000259" key="1">
    <source>
        <dbReference type="Pfam" id="PF01935"/>
    </source>
</evidence>
<evidence type="ECO:0000313" key="3">
    <source>
        <dbReference type="Proteomes" id="UP001597033"/>
    </source>
</evidence>
<evidence type="ECO:0000313" key="2">
    <source>
        <dbReference type="EMBL" id="MFD1042900.1"/>
    </source>
</evidence>
<feature type="domain" description="Helicase HerA central" evidence="1">
    <location>
        <begin position="137"/>
        <end position="205"/>
    </location>
</feature>
<sequence length="211" mass="21983">MINREPTCVGTVKHVLGSTVTVALDPEMAGISPIFRGEVVSVGQIGSIVRIPQGLVDLIGSVSLVGIAELVTSLKPSSATTVGERWLQVQLVGQIDRTSGAFRRGVACYPGLDDPVHFATTDQLLPLFPAADERRLRIGRLAAAEGLTVSLDAARLVVRHAAIVGSTGSGKTSCVSSLLQGFVSGGWSSSNIIVVDPHGEYSRALGDSARV</sequence>
<gene>
    <name evidence="2" type="ORF">ACFQ2N_11160</name>
</gene>
<dbReference type="Proteomes" id="UP001597033">
    <property type="component" value="Unassembled WGS sequence"/>
</dbReference>
<dbReference type="PANTHER" id="PTHR42957">
    <property type="entry name" value="HELICASE MJ1565-RELATED"/>
    <property type="match status" value="1"/>
</dbReference>
<name>A0ABW3LWT8_9GAMM</name>
<keyword evidence="2" id="KW-0378">Hydrolase</keyword>
<reference evidence="3" key="1">
    <citation type="journal article" date="2019" name="Int. J. Syst. Evol. Microbiol.">
        <title>The Global Catalogue of Microorganisms (GCM) 10K type strain sequencing project: providing services to taxonomists for standard genome sequencing and annotation.</title>
        <authorList>
            <consortium name="The Broad Institute Genomics Platform"/>
            <consortium name="The Broad Institute Genome Sequencing Center for Infectious Disease"/>
            <person name="Wu L."/>
            <person name="Ma J."/>
        </authorList>
    </citation>
    <scope>NUCLEOTIDE SEQUENCE [LARGE SCALE GENOMIC DNA]</scope>
    <source>
        <strain evidence="3">CCUG 55854</strain>
    </source>
</reference>
<protein>
    <submittedName>
        <fullName evidence="2">Helicase HerA domain-containing protein</fullName>
    </submittedName>
</protein>
<dbReference type="InterPro" id="IPR027417">
    <property type="entry name" value="P-loop_NTPase"/>
</dbReference>
<dbReference type="PANTHER" id="PTHR42957:SF1">
    <property type="entry name" value="HELICASE MJ1565-RELATED"/>
    <property type="match status" value="1"/>
</dbReference>
<dbReference type="SUPFAM" id="SSF52540">
    <property type="entry name" value="P-loop containing nucleoside triphosphate hydrolases"/>
    <property type="match status" value="1"/>
</dbReference>
<keyword evidence="2" id="KW-0547">Nucleotide-binding</keyword>
<organism evidence="2 3">
    <name type="scientific">Pseudoxanthomonas kaohsiungensis</name>
    <dbReference type="NCBI Taxonomy" id="283923"/>
    <lineage>
        <taxon>Bacteria</taxon>
        <taxon>Pseudomonadati</taxon>
        <taxon>Pseudomonadota</taxon>
        <taxon>Gammaproteobacteria</taxon>
        <taxon>Lysobacterales</taxon>
        <taxon>Lysobacteraceae</taxon>
        <taxon>Pseudoxanthomonas</taxon>
    </lineage>
</organism>
<dbReference type="Gene3D" id="3.40.50.300">
    <property type="entry name" value="P-loop containing nucleotide triphosphate hydrolases"/>
    <property type="match status" value="1"/>
</dbReference>